<dbReference type="SUPFAM" id="SSF51604">
    <property type="entry name" value="Enolase C-terminal domain-like"/>
    <property type="match status" value="1"/>
</dbReference>
<dbReference type="HAMAP" id="MF_00470">
    <property type="entry name" value="MenC_1"/>
    <property type="match status" value="1"/>
</dbReference>
<dbReference type="SUPFAM" id="SSF53474">
    <property type="entry name" value="alpha/beta-Hydrolases"/>
    <property type="match status" value="1"/>
</dbReference>
<dbReference type="NCBIfam" id="TIGR00543">
    <property type="entry name" value="isochor_syn"/>
    <property type="match status" value="1"/>
</dbReference>
<dbReference type="SUPFAM" id="SSF56322">
    <property type="entry name" value="ADC synthase"/>
    <property type="match status" value="1"/>
</dbReference>
<dbReference type="InterPro" id="IPR011766">
    <property type="entry name" value="TPP_enzyme_TPP-bd"/>
</dbReference>
<dbReference type="InterPro" id="IPR032264">
    <property type="entry name" value="MenD_middle"/>
</dbReference>
<dbReference type="GO" id="GO:0016740">
    <property type="term" value="F:transferase activity"/>
    <property type="evidence" value="ECO:0007669"/>
    <property type="project" value="UniProtKB-KW"/>
</dbReference>
<dbReference type="InterPro" id="IPR000073">
    <property type="entry name" value="AB_hydrolase_1"/>
</dbReference>
<evidence type="ECO:0000256" key="8">
    <source>
        <dbReference type="ARBA" id="ARBA00023052"/>
    </source>
</evidence>
<keyword evidence="4" id="KW-0474">Menaquinone biosynthesis</keyword>
<dbReference type="Gene3D" id="3.20.20.120">
    <property type="entry name" value="Enolase-like C-terminal domain"/>
    <property type="match status" value="1"/>
</dbReference>
<accession>A0ABD1ZBY9</accession>
<dbReference type="GO" id="GO:0009234">
    <property type="term" value="P:menaquinone biosynthetic process"/>
    <property type="evidence" value="ECO:0007669"/>
    <property type="project" value="UniProtKB-KW"/>
</dbReference>
<dbReference type="Pfam" id="PF16582">
    <property type="entry name" value="TPP_enzyme_M_2"/>
    <property type="match status" value="1"/>
</dbReference>
<evidence type="ECO:0000313" key="15">
    <source>
        <dbReference type="Proteomes" id="UP001605036"/>
    </source>
</evidence>
<dbReference type="Gene3D" id="3.60.120.10">
    <property type="entry name" value="Anthranilate synthase"/>
    <property type="match status" value="1"/>
</dbReference>
<dbReference type="Gene3D" id="3.40.50.1820">
    <property type="entry name" value="alpha/beta hydrolase"/>
    <property type="match status" value="1"/>
</dbReference>
<dbReference type="HAMAP" id="MF_01660">
    <property type="entry name" value="MenH"/>
    <property type="match status" value="1"/>
</dbReference>
<dbReference type="InterPro" id="IPR005801">
    <property type="entry name" value="ADC_synthase"/>
</dbReference>
<evidence type="ECO:0000256" key="4">
    <source>
        <dbReference type="ARBA" id="ARBA00022428"/>
    </source>
</evidence>
<dbReference type="InterPro" id="IPR010196">
    <property type="entry name" value="OSB_synthase_MenC1"/>
</dbReference>
<dbReference type="Gene3D" id="3.30.390.10">
    <property type="entry name" value="Enolase-like, N-terminal domain"/>
    <property type="match status" value="1"/>
</dbReference>
<dbReference type="PANTHER" id="PTHR42916:SF1">
    <property type="entry name" value="PROTEIN PHYLLO, CHLOROPLASTIC"/>
    <property type="match status" value="1"/>
</dbReference>
<dbReference type="SFLD" id="SFLDF00009">
    <property type="entry name" value="o-succinylbenzoate_synthase"/>
    <property type="match status" value="1"/>
</dbReference>
<dbReference type="EMBL" id="JBHFFA010000002">
    <property type="protein sequence ID" value="KAL2645330.1"/>
    <property type="molecule type" value="Genomic_DNA"/>
</dbReference>
<dbReference type="InterPro" id="IPR022485">
    <property type="entry name" value="SHCHC_synthase_MenH"/>
</dbReference>
<reference evidence="14 15" key="1">
    <citation type="submission" date="2024-09" db="EMBL/GenBank/DDBJ databases">
        <title>Chromosome-scale assembly of Riccia fluitans.</title>
        <authorList>
            <person name="Paukszto L."/>
            <person name="Sawicki J."/>
            <person name="Karawczyk K."/>
            <person name="Piernik-Szablinska J."/>
            <person name="Szczecinska M."/>
            <person name="Mazdziarz M."/>
        </authorList>
    </citation>
    <scope>NUCLEOTIDE SEQUENCE [LARGE SCALE GENOMIC DNA]</scope>
    <source>
        <strain evidence="14">Rf_01</strain>
        <tissue evidence="14">Aerial parts of the thallus</tissue>
    </source>
</reference>
<evidence type="ECO:0000256" key="9">
    <source>
        <dbReference type="ARBA" id="ARBA00023211"/>
    </source>
</evidence>
<keyword evidence="7" id="KW-0460">Magnesium</keyword>
<sequence>MATAAAVQQMKVPAADCWVAKFCPLKSEFSGRQVKLPASVTSGAVVASNSVQVTASSSDIVQTRYRNKSELLIAALKPDPCSGPVELGTEIKFEIFEGLEGTETSVSICETRNLPAAISLDEAMATLRSAIVNLQGNLHNCESGTLRFQVPLPPGLKALQWLQSQPQHVHLLPRCYFSPRAARGNGTEETTSSRNSQDFQTIDVNGVGGVAGVGAAVLFKGESPISLKDWKKIRRFLSKSQPIIRAYGAMRFNPKTKPSKEWAPFGSFYFFIPQIELCECEGCSILAVNVTWDDSMGWTLKKALQNSVMAMQTTSTRICPDNERPLAQARRREHVPDESSWHDAVHRTLQLLSDSDDGIVDSAHQQQHNPLPSDSPSISKVVMARRTKLELDDQLDPFSLLACLEDKDPSAYQFAIQVPDGSAFIGSSPERLFARDGLLVASEAVAGTRARGGGNLKDFQLGVELMRSPKDHREFDIVRTSVKTHMKMVCKSVETEIHKCLIKQERVQHLYARFSGELSDEDGEYDLLSVLHPTPAVCGHPQAAAQDAISTSESFDRGLYAGPVGWVGGGGAEFAVGIRSSLIQPGTSDSSLSVSSQEQSPRITDELSQKSTMSKDAATYSTSRVSSKDHRLRTAENQLKRMGTCIFLYAGVGIVKDSISSSEWRELELKTSQFETLLEPTQPLEKVVNINALWAKLIVEECCRLGITYFCIAPGSRSSPIAAAAAANPRITCVPCIDERSMAFHAVGYGRGANKAAAIITSSGTAVSNLLPAVVEASQDFVPLLVITADRPPELHDTGSNQTIDQSKHFGGFVRYHANLPVADDKVPARMVLTTVDSALNKAMSAPSGPVHINCGFREPLAGTPQPWNTACLKGLERWIITSAPYTRYIDCKPKLLGGVHPTYVPDLEGVAALLEGATEGMIIVGGLSAAEETWAVALLAQHLGWPVVPDILSGLRIGKVLCSSQVGERKVNIIHNFDQVLLSNSVVQSLKPDVVLQIGSRLTSKRLSQFLEVASPGAYIVVDEHSSRHDPSHIVTHRVQSSAADFSYTIMNATGSKPVTAFCNQLQMLSEVVQREVFLRLQAESSLTEPYVAHYVVSCLPSDCSLFLGNSMPIRDSDMYAHGALNLLGASKNEDSWDQNLPHLGARVGANRGASGIDGVLSTAIGFAAGSRQRVTLLVGDVSFLHDTNGLTLLSERVGQPPVTVVVVNNRGGGIFSLLPVVDTLPEALFTRFFSTPHCVDLKKLCQAHNVDHWYVRSKEDLKTALQVVQRSPLNCVIEVESTIEENADFHRFLQVSIRQAVTRAFHILSLSSSQLGNEADYGLRIYEAEYFRHRFSLKSPPTTQAKATSSEEQWREGFLIRVSLFNGLSGVGEIAPLPGLHEESLLDAEEQLRLVITKLRGLQLLPSLAKLNGSFGVWLDQMAGIQVNFLCPSVRMGIEMALLGALSATQSSSLLQLLCGAAQPSLSGAIVDFSVDSNQNVRICGLLDSVGSAEDVANAAAQLVQEGFCTLKLKVGRRPSVIEDAVVLKVVRKRVGPQVTLRADANRRWSLQEAILFANAVNSCELQYLEEPVHNLQDLLQFCKETAIPVALDESLDENHHDVESLLQPYAIEGVVAVVVKPSRVGGFEQACKIAQWAHSHGWMVVISSAFESSITLAALAQFAAYMDWKQEKALQSSSSNGSHKRPNATIAHGLGTYKWLKDDPKLQVRSTEEGMEMCSIETAAYLQQVQSKWSTKQPTYDRFPLSTYVIKVELPCGSFSFHIKEMGSEHAKLPKKGTTLLFLHGFLGNGEDWLPVMDALSLTFRCISVDLPGHGHTAAEENIVNLERGLEKGSERDQNGDESWSVQGLASALSLLVEKLGEESVIVVGYSMGARIGLHMALENSQKVSAAIIVSGSPGLQSRAEREARAAHDDALAASLSEAGLQSFIEDWYSRPMWRSLRAHPDFELIKRTRIEHQDVRSLAKSLSSFSTGRQRSLWDKLSKGKVPLFFVVGKEDTKFVEIAHQMMRSREELSSKRQKGIHSVIEAISSSDEDRLRPLNLDREEKDANGDGVTEMLIIEGCGHNVPVERPMRLVKAIREFVTSVVI</sequence>
<dbReference type="CDD" id="cd02009">
    <property type="entry name" value="TPP_SHCHC_synthase"/>
    <property type="match status" value="1"/>
</dbReference>
<dbReference type="NCBIfam" id="TIGR01927">
    <property type="entry name" value="menC_gam_Gplu"/>
    <property type="match status" value="1"/>
</dbReference>
<evidence type="ECO:0000256" key="5">
    <source>
        <dbReference type="ARBA" id="ARBA00022679"/>
    </source>
</evidence>
<dbReference type="InterPro" id="IPR004433">
    <property type="entry name" value="MenaQ_synth_MenD"/>
</dbReference>
<dbReference type="SUPFAM" id="SSF54826">
    <property type="entry name" value="Enolase N-terminal domain-like"/>
    <property type="match status" value="1"/>
</dbReference>
<evidence type="ECO:0000256" key="12">
    <source>
        <dbReference type="SAM" id="MobiDB-lite"/>
    </source>
</evidence>
<dbReference type="SMART" id="SM00922">
    <property type="entry name" value="MR_MLE"/>
    <property type="match status" value="1"/>
</dbReference>
<evidence type="ECO:0000259" key="13">
    <source>
        <dbReference type="SMART" id="SM00922"/>
    </source>
</evidence>
<protein>
    <recommendedName>
        <fullName evidence="3">isochorismate synthase</fullName>
        <ecNumber evidence="3">5.4.4.2</ecNumber>
    </recommendedName>
</protein>
<organism evidence="14 15">
    <name type="scientific">Riccia fluitans</name>
    <dbReference type="NCBI Taxonomy" id="41844"/>
    <lineage>
        <taxon>Eukaryota</taxon>
        <taxon>Viridiplantae</taxon>
        <taxon>Streptophyta</taxon>
        <taxon>Embryophyta</taxon>
        <taxon>Marchantiophyta</taxon>
        <taxon>Marchantiopsida</taxon>
        <taxon>Marchantiidae</taxon>
        <taxon>Marchantiales</taxon>
        <taxon>Ricciaceae</taxon>
        <taxon>Riccia</taxon>
    </lineage>
</organism>
<dbReference type="PANTHER" id="PTHR42916">
    <property type="entry name" value="2-SUCCINYL-5-ENOLPYRUVYL-6-HYDROXY-3-CYCLOHEXENE-1-CARBOXYLATE SYNTHASE"/>
    <property type="match status" value="1"/>
</dbReference>
<dbReference type="InterPro" id="IPR029065">
    <property type="entry name" value="Enolase_C-like"/>
</dbReference>
<dbReference type="NCBIfam" id="TIGR00173">
    <property type="entry name" value="menD"/>
    <property type="match status" value="1"/>
</dbReference>
<keyword evidence="9" id="KW-0464">Manganese</keyword>
<gene>
    <name evidence="14" type="ORF">R1flu_012917</name>
</gene>
<dbReference type="GO" id="GO:0008909">
    <property type="term" value="F:isochorismate synthase activity"/>
    <property type="evidence" value="ECO:0007669"/>
    <property type="project" value="UniProtKB-EC"/>
</dbReference>
<dbReference type="Pfam" id="PF00425">
    <property type="entry name" value="Chorismate_bind"/>
    <property type="match status" value="1"/>
</dbReference>
<keyword evidence="10" id="KW-0413">Isomerase</keyword>
<keyword evidence="11" id="KW-0456">Lyase</keyword>
<dbReference type="Gene3D" id="3.40.50.1220">
    <property type="entry name" value="TPP-binding domain"/>
    <property type="match status" value="1"/>
</dbReference>
<dbReference type="InterPro" id="IPR029061">
    <property type="entry name" value="THDP-binding"/>
</dbReference>
<dbReference type="SUPFAM" id="SSF52467">
    <property type="entry name" value="DHS-like NAD/FAD-binding domain"/>
    <property type="match status" value="1"/>
</dbReference>
<proteinExistence type="inferred from homology"/>
<dbReference type="InterPro" id="IPR029058">
    <property type="entry name" value="AB_hydrolase_fold"/>
</dbReference>
<keyword evidence="8" id="KW-0786">Thiamine pyrophosphate</keyword>
<evidence type="ECO:0000256" key="1">
    <source>
        <dbReference type="ARBA" id="ARBA00000799"/>
    </source>
</evidence>
<keyword evidence="5" id="KW-0808">Transferase</keyword>
<comment type="catalytic activity">
    <reaction evidence="1">
        <text>chorismate = isochorismate</text>
        <dbReference type="Rhea" id="RHEA:18985"/>
        <dbReference type="ChEBI" id="CHEBI:29748"/>
        <dbReference type="ChEBI" id="CHEBI:29780"/>
        <dbReference type="EC" id="5.4.4.2"/>
    </reaction>
</comment>
<dbReference type="InterPro" id="IPR015890">
    <property type="entry name" value="Chorismate_C"/>
</dbReference>
<evidence type="ECO:0000256" key="7">
    <source>
        <dbReference type="ARBA" id="ARBA00022842"/>
    </source>
</evidence>
<dbReference type="CDD" id="cd07037">
    <property type="entry name" value="TPP_PYR_MenD"/>
    <property type="match status" value="1"/>
</dbReference>
<dbReference type="SFLD" id="SFLDS00001">
    <property type="entry name" value="Enolase"/>
    <property type="match status" value="1"/>
</dbReference>
<evidence type="ECO:0000256" key="10">
    <source>
        <dbReference type="ARBA" id="ARBA00023235"/>
    </source>
</evidence>
<dbReference type="EC" id="5.4.4.2" evidence="3"/>
<dbReference type="HAMAP" id="MF_01659">
    <property type="entry name" value="MenD"/>
    <property type="match status" value="1"/>
</dbReference>
<dbReference type="Proteomes" id="UP001605036">
    <property type="component" value="Unassembled WGS sequence"/>
</dbReference>
<dbReference type="InterPro" id="IPR018110">
    <property type="entry name" value="Mandel_Rmase/mucon_lact_enz_CS"/>
</dbReference>
<feature type="region of interest" description="Disordered" evidence="12">
    <location>
        <begin position="586"/>
        <end position="627"/>
    </location>
</feature>
<evidence type="ECO:0000256" key="3">
    <source>
        <dbReference type="ARBA" id="ARBA00012824"/>
    </source>
</evidence>
<dbReference type="PROSITE" id="PS00909">
    <property type="entry name" value="MR_MLE_2"/>
    <property type="match status" value="1"/>
</dbReference>
<comment type="similarity">
    <text evidence="2">Belongs to the isochorismate synthase family.</text>
</comment>
<evidence type="ECO:0000256" key="6">
    <source>
        <dbReference type="ARBA" id="ARBA00022723"/>
    </source>
</evidence>
<feature type="compositionally biased region" description="Low complexity" evidence="12">
    <location>
        <begin position="588"/>
        <end position="600"/>
    </location>
</feature>
<evidence type="ECO:0000256" key="11">
    <source>
        <dbReference type="ARBA" id="ARBA00023239"/>
    </source>
</evidence>
<dbReference type="Pfam" id="PF02776">
    <property type="entry name" value="TPP_enzyme_N"/>
    <property type="match status" value="1"/>
</dbReference>
<name>A0ABD1ZBY9_9MARC</name>
<evidence type="ECO:0000313" key="14">
    <source>
        <dbReference type="EMBL" id="KAL2645330.1"/>
    </source>
</evidence>
<dbReference type="InterPro" id="IPR029017">
    <property type="entry name" value="Enolase-like_N"/>
</dbReference>
<dbReference type="GO" id="GO:0046872">
    <property type="term" value="F:metal ion binding"/>
    <property type="evidence" value="ECO:0007669"/>
    <property type="project" value="UniProtKB-KW"/>
</dbReference>
<keyword evidence="6" id="KW-0479">Metal-binding</keyword>
<dbReference type="Pfam" id="PF02775">
    <property type="entry name" value="TPP_enzyme_C"/>
    <property type="match status" value="1"/>
</dbReference>
<dbReference type="InterPro" id="IPR004561">
    <property type="entry name" value="IsoChor_synthase"/>
</dbReference>
<dbReference type="SFLD" id="SFLDG00180">
    <property type="entry name" value="muconate_cycloisomerase"/>
    <property type="match status" value="1"/>
</dbReference>
<dbReference type="InterPro" id="IPR029035">
    <property type="entry name" value="DHS-like_NAD/FAD-binding_dom"/>
</dbReference>
<dbReference type="GO" id="GO:0016829">
    <property type="term" value="F:lyase activity"/>
    <property type="evidence" value="ECO:0007669"/>
    <property type="project" value="UniProtKB-KW"/>
</dbReference>
<feature type="compositionally biased region" description="Polar residues" evidence="12">
    <location>
        <begin position="609"/>
        <end position="625"/>
    </location>
</feature>
<dbReference type="InterPro" id="IPR012001">
    <property type="entry name" value="Thiamin_PyroP_enz_TPP-bd_dom"/>
</dbReference>
<keyword evidence="15" id="KW-1185">Reference proteome</keyword>
<dbReference type="Pfam" id="PF13378">
    <property type="entry name" value="MR_MLE_C"/>
    <property type="match status" value="1"/>
</dbReference>
<dbReference type="SUPFAM" id="SSF52518">
    <property type="entry name" value="Thiamin diphosphate-binding fold (THDP-binding)"/>
    <property type="match status" value="2"/>
</dbReference>
<evidence type="ECO:0000256" key="2">
    <source>
        <dbReference type="ARBA" id="ARBA00005297"/>
    </source>
</evidence>
<feature type="domain" description="Mandelate racemase/muconate lactonizing enzyme C-terminal" evidence="13">
    <location>
        <begin position="1495"/>
        <end position="1591"/>
    </location>
</feature>
<dbReference type="InterPro" id="IPR013342">
    <property type="entry name" value="Mandelate_racemase_C"/>
</dbReference>
<comment type="caution">
    <text evidence="14">The sequence shown here is derived from an EMBL/GenBank/DDBJ whole genome shotgun (WGS) entry which is preliminary data.</text>
</comment>
<dbReference type="InterPro" id="IPR036849">
    <property type="entry name" value="Enolase-like_C_sf"/>
</dbReference>
<dbReference type="Pfam" id="PF00561">
    <property type="entry name" value="Abhydrolase_1"/>
    <property type="match status" value="1"/>
</dbReference>
<dbReference type="Gene3D" id="3.40.50.970">
    <property type="match status" value="2"/>
</dbReference>